<dbReference type="PANTHER" id="PTHR46060:SF1">
    <property type="entry name" value="MARINER MOS1 TRANSPOSASE-LIKE PROTEIN"/>
    <property type="match status" value="1"/>
</dbReference>
<dbReference type="Pfam" id="PF17906">
    <property type="entry name" value="HTH_48"/>
    <property type="match status" value="1"/>
</dbReference>
<accession>A0A811LH21</accession>
<name>A0A811LH21_9BILA</name>
<keyword evidence="4" id="KW-1185">Reference proteome</keyword>
<dbReference type="SUPFAM" id="SSF46689">
    <property type="entry name" value="Homeodomain-like"/>
    <property type="match status" value="1"/>
</dbReference>
<dbReference type="Proteomes" id="UP000783686">
    <property type="component" value="Unassembled WGS sequence"/>
</dbReference>
<reference evidence="3" key="1">
    <citation type="submission" date="2020-09" db="EMBL/GenBank/DDBJ databases">
        <authorList>
            <person name="Kikuchi T."/>
        </authorList>
    </citation>
    <scope>NUCLEOTIDE SEQUENCE</scope>
    <source>
        <strain evidence="3">SH1</strain>
    </source>
</reference>
<dbReference type="InterPro" id="IPR041426">
    <property type="entry name" value="Mos1_HTH"/>
</dbReference>
<proteinExistence type="predicted"/>
<comment type="subcellular location">
    <subcellularLocation>
        <location evidence="1">Nucleus</location>
    </subcellularLocation>
</comment>
<dbReference type="OrthoDB" id="5866656at2759"/>
<dbReference type="GO" id="GO:0005634">
    <property type="term" value="C:nucleus"/>
    <property type="evidence" value="ECO:0007669"/>
    <property type="project" value="UniProtKB-SubCell"/>
</dbReference>
<dbReference type="InterPro" id="IPR009057">
    <property type="entry name" value="Homeodomain-like_sf"/>
</dbReference>
<feature type="domain" description="Mos1 transposase HTH" evidence="2">
    <location>
        <begin position="7"/>
        <end position="54"/>
    </location>
</feature>
<dbReference type="Proteomes" id="UP000614601">
    <property type="component" value="Unassembled WGS sequence"/>
</dbReference>
<dbReference type="AlphaFoldDB" id="A0A811LH21"/>
<dbReference type="PANTHER" id="PTHR46060">
    <property type="entry name" value="MARINER MOS1 TRANSPOSASE-LIKE PROTEIN"/>
    <property type="match status" value="1"/>
</dbReference>
<evidence type="ECO:0000256" key="1">
    <source>
        <dbReference type="ARBA" id="ARBA00004123"/>
    </source>
</evidence>
<dbReference type="EMBL" id="CAJFCW020000006">
    <property type="protein sequence ID" value="CAG9123667.1"/>
    <property type="molecule type" value="Genomic_DNA"/>
</dbReference>
<evidence type="ECO:0000313" key="4">
    <source>
        <dbReference type="Proteomes" id="UP000614601"/>
    </source>
</evidence>
<comment type="caution">
    <text evidence="3">The sequence shown here is derived from an EMBL/GenBank/DDBJ whole genome shotgun (WGS) entry which is preliminary data.</text>
</comment>
<dbReference type="Gene3D" id="1.10.10.1450">
    <property type="match status" value="1"/>
</dbReference>
<dbReference type="EMBL" id="CAJFDH010000006">
    <property type="protein sequence ID" value="CAD5227806.1"/>
    <property type="molecule type" value="Genomic_DNA"/>
</dbReference>
<organism evidence="3 4">
    <name type="scientific">Bursaphelenchus okinawaensis</name>
    <dbReference type="NCBI Taxonomy" id="465554"/>
    <lineage>
        <taxon>Eukaryota</taxon>
        <taxon>Metazoa</taxon>
        <taxon>Ecdysozoa</taxon>
        <taxon>Nematoda</taxon>
        <taxon>Chromadorea</taxon>
        <taxon>Rhabditida</taxon>
        <taxon>Tylenchina</taxon>
        <taxon>Tylenchomorpha</taxon>
        <taxon>Aphelenchoidea</taxon>
        <taxon>Aphelenchoididae</taxon>
        <taxon>Bursaphelenchus</taxon>
    </lineage>
</organism>
<evidence type="ECO:0000259" key="2">
    <source>
        <dbReference type="Pfam" id="PF17906"/>
    </source>
</evidence>
<evidence type="ECO:0000313" key="3">
    <source>
        <dbReference type="EMBL" id="CAD5227806.1"/>
    </source>
</evidence>
<protein>
    <recommendedName>
        <fullName evidence="2">Mos1 transposase HTH domain-containing protein</fullName>
    </recommendedName>
</protein>
<sequence>MNPDLIDCRHIVFYEFKQNTSPTECTRKINNVFGERTVTFSTVFRWYQKFQKGDWDLSVKPRSKQSKFSINARKRLVELVREKPSIDISELADKLCICMVVVQRELDKMGIVMVKGRWEQFVDLATPTQSQGVEAEPGMV</sequence>
<gene>
    <name evidence="3" type="ORF">BOKJ2_LOCUS12357</name>
</gene>
<dbReference type="InterPro" id="IPR052709">
    <property type="entry name" value="Transposase-MT_Hybrid"/>
</dbReference>